<comment type="subcellular location">
    <subcellularLocation>
        <location evidence="1">Bacterial flagellum basal body</location>
    </subcellularLocation>
</comment>
<sequence>MIPDRLSTAFQTAAKGLAVQRERINVASRNIANVNTSSTEGSGNGYRPQSVRSSAPQPTDFKEMLSQSLGGLKKTREQHMSPKVLGNGRALGSQSLGPNHTIAEEDSFRYEYEPNHPDANEEGMVRYPDIDMVEEMTRMVSANQMYEANLSSIEAEKQIIKQALKI</sequence>
<comment type="similarity">
    <text evidence="2">Belongs to the flagella basal body rod proteins family.</text>
</comment>
<evidence type="ECO:0000256" key="4">
    <source>
        <dbReference type="SAM" id="MobiDB-lite"/>
    </source>
</evidence>
<accession>A0ABT3PHI1</accession>
<name>A0ABT3PHI1_9BACT</name>
<comment type="caution">
    <text evidence="7">The sequence shown here is derived from an EMBL/GenBank/DDBJ whole genome shotgun (WGS) entry which is preliminary data.</text>
</comment>
<dbReference type="PANTHER" id="PTHR30435:SF2">
    <property type="entry name" value="FLAGELLAR BASAL-BODY ROD PROTEIN FLGC"/>
    <property type="match status" value="1"/>
</dbReference>
<dbReference type="Pfam" id="PF06429">
    <property type="entry name" value="Flg_bbr_C"/>
    <property type="match status" value="1"/>
</dbReference>
<evidence type="ECO:0000313" key="7">
    <source>
        <dbReference type="EMBL" id="MCW9705382.1"/>
    </source>
</evidence>
<gene>
    <name evidence="7" type="ORF">J6I44_00885</name>
</gene>
<dbReference type="EMBL" id="JAGGJA010000001">
    <property type="protein sequence ID" value="MCW9705382.1"/>
    <property type="molecule type" value="Genomic_DNA"/>
</dbReference>
<dbReference type="Pfam" id="PF00460">
    <property type="entry name" value="Flg_bb_rod"/>
    <property type="match status" value="1"/>
</dbReference>
<keyword evidence="8" id="KW-1185">Reference proteome</keyword>
<dbReference type="InterPro" id="IPR010930">
    <property type="entry name" value="Flg_bb/hook_C_dom"/>
</dbReference>
<proteinExistence type="inferred from homology"/>
<evidence type="ECO:0000256" key="3">
    <source>
        <dbReference type="ARBA" id="ARBA00023143"/>
    </source>
</evidence>
<feature type="domain" description="Flagellar basal-body/hook protein C-terminal" evidence="6">
    <location>
        <begin position="122"/>
        <end position="165"/>
    </location>
</feature>
<evidence type="ECO:0000256" key="1">
    <source>
        <dbReference type="ARBA" id="ARBA00004117"/>
    </source>
</evidence>
<dbReference type="PANTHER" id="PTHR30435">
    <property type="entry name" value="FLAGELLAR PROTEIN"/>
    <property type="match status" value="1"/>
</dbReference>
<evidence type="ECO:0000313" key="8">
    <source>
        <dbReference type="Proteomes" id="UP001207918"/>
    </source>
</evidence>
<evidence type="ECO:0000256" key="2">
    <source>
        <dbReference type="ARBA" id="ARBA00009677"/>
    </source>
</evidence>
<dbReference type="RefSeq" id="WP_265764045.1">
    <property type="nucleotide sequence ID" value="NZ_JAGGJA010000001.1"/>
</dbReference>
<feature type="domain" description="Flagellar basal body rod protein N-terminal" evidence="5">
    <location>
        <begin position="10"/>
        <end position="36"/>
    </location>
</feature>
<dbReference type="InterPro" id="IPR001444">
    <property type="entry name" value="Flag_bb_rod_N"/>
</dbReference>
<protein>
    <recommendedName>
        <fullName evidence="9">Flagellar basal-body rod protein FlgC</fullName>
    </recommendedName>
</protein>
<reference evidence="7 8" key="1">
    <citation type="submission" date="2021-03" db="EMBL/GenBank/DDBJ databases">
        <title>Aliifodinibius sp. nov., a new bacterium isolated from saline soil.</title>
        <authorList>
            <person name="Galisteo C."/>
            <person name="De La Haba R."/>
            <person name="Sanchez-Porro C."/>
            <person name="Ventosa A."/>
        </authorList>
    </citation>
    <scope>NUCLEOTIDE SEQUENCE [LARGE SCALE GENOMIC DNA]</scope>
    <source>
        <strain evidence="7 8">1BSP15-2V2</strain>
    </source>
</reference>
<evidence type="ECO:0000259" key="6">
    <source>
        <dbReference type="Pfam" id="PF06429"/>
    </source>
</evidence>
<feature type="region of interest" description="Disordered" evidence="4">
    <location>
        <begin position="34"/>
        <end position="58"/>
    </location>
</feature>
<keyword evidence="3" id="KW-0975">Bacterial flagellum</keyword>
<evidence type="ECO:0000259" key="5">
    <source>
        <dbReference type="Pfam" id="PF00460"/>
    </source>
</evidence>
<organism evidence="7 8">
    <name type="scientific">Fodinibius salsisoli</name>
    <dbReference type="NCBI Taxonomy" id="2820877"/>
    <lineage>
        <taxon>Bacteria</taxon>
        <taxon>Pseudomonadati</taxon>
        <taxon>Balneolota</taxon>
        <taxon>Balneolia</taxon>
        <taxon>Balneolales</taxon>
        <taxon>Balneolaceae</taxon>
        <taxon>Fodinibius</taxon>
    </lineage>
</organism>
<evidence type="ECO:0008006" key="9">
    <source>
        <dbReference type="Google" id="ProtNLM"/>
    </source>
</evidence>
<dbReference type="Proteomes" id="UP001207918">
    <property type="component" value="Unassembled WGS sequence"/>
</dbReference>